<dbReference type="InterPro" id="IPR043138">
    <property type="entry name" value="GGT_lsub"/>
</dbReference>
<dbReference type="RefSeq" id="WP_251933954.1">
    <property type="nucleotide sequence ID" value="NZ_CP098747.1"/>
</dbReference>
<evidence type="ECO:0000313" key="6">
    <source>
        <dbReference type="Proteomes" id="UP001056291"/>
    </source>
</evidence>
<comment type="PTM">
    <text evidence="4">Cleaved by autocatalysis into a large and a small subunit.</text>
</comment>
<dbReference type="EC" id="3.4.19.13" evidence="4"/>
<reference evidence="5" key="1">
    <citation type="submission" date="2022-06" db="EMBL/GenBank/DDBJ databases">
        <title>Sneathiella actinostolidae sp. nov., isolated from a sea anemonein the Western Pacific Ocean.</title>
        <authorList>
            <person name="Wei M.J."/>
        </authorList>
    </citation>
    <scope>NUCLEOTIDE SEQUENCE</scope>
    <source>
        <strain evidence="5">PHK-P5</strain>
    </source>
</reference>
<dbReference type="InterPro" id="IPR052896">
    <property type="entry name" value="GGT-like_enzyme"/>
</dbReference>
<evidence type="ECO:0000256" key="1">
    <source>
        <dbReference type="ARBA" id="ARBA00001049"/>
    </source>
</evidence>
<comment type="catalytic activity">
    <reaction evidence="3 4">
        <text>an N-terminal (5-L-glutamyl)-[peptide] + an alpha-amino acid = 5-L-glutamyl amino acid + an N-terminal L-alpha-aminoacyl-[peptide]</text>
        <dbReference type="Rhea" id="RHEA:23904"/>
        <dbReference type="Rhea" id="RHEA-COMP:9780"/>
        <dbReference type="Rhea" id="RHEA-COMP:9795"/>
        <dbReference type="ChEBI" id="CHEBI:77644"/>
        <dbReference type="ChEBI" id="CHEBI:78597"/>
        <dbReference type="ChEBI" id="CHEBI:78599"/>
        <dbReference type="ChEBI" id="CHEBI:78608"/>
        <dbReference type="EC" id="2.3.2.2"/>
    </reaction>
</comment>
<dbReference type="Pfam" id="PF01019">
    <property type="entry name" value="G_glu_transpept"/>
    <property type="match status" value="1"/>
</dbReference>
<keyword evidence="4 5" id="KW-0012">Acyltransferase</keyword>
<proteinExistence type="inferred from homology"/>
<evidence type="ECO:0000313" key="5">
    <source>
        <dbReference type="EMBL" id="USG60983.1"/>
    </source>
</evidence>
<name>A0ABY4W4D8_9PROT</name>
<keyword evidence="4" id="KW-0865">Zymogen</keyword>
<sequence length="529" mass="55758">MRNFYEAGRSVTYGVNGAVATSSTHASQVALTILKSGGNAMDAAIAACAVQCVVDPMQTGIGGDCFALVSMGGSSEIAGLNGSGKAPGALTADFLMGQGFTEMDQNSPHSITVPGAIDAWTRLHEKFGSMAFSDILQPAIDFAENGFVVTQRTSIDWELGVPKLLKNQAASDIYLKNGKAPAAGTIWKLPKLAATLRVIASKGRSAFYDGDIAEKMVASLKAAGGVHEEQDFSSVSADFVGSITSEYQGNTIHQIPPSGQGITTLIMMNILKKYDLSGLDPNGAQRLHIEAEAARLAYLARDKFVADPTKADVPLDMLLSDEFAEQLNSHIDVGKAGDPTGAYALERHRDTIYASVVDGNGNAVSFINSLYMGFGSGIACPDTGVIFQNRGFGFVVDPDHLNCVAPGKRPLHTIIPGMVTRGDQATICYGVMGGGYQPVGHSHVLTNIWDFGMDPQEAIDSPRAFYNAGVLEVEEGIPASVRQELSDMGYQLQDTAMPLGGGQIIMVNPETGVLSAGSESRKDGCALAY</sequence>
<dbReference type="EMBL" id="CP098747">
    <property type="protein sequence ID" value="USG60983.1"/>
    <property type="molecule type" value="Genomic_DNA"/>
</dbReference>
<organism evidence="5 6">
    <name type="scientific">Sneathiella marina</name>
    <dbReference type="NCBI Taxonomy" id="2950108"/>
    <lineage>
        <taxon>Bacteria</taxon>
        <taxon>Pseudomonadati</taxon>
        <taxon>Pseudomonadota</taxon>
        <taxon>Alphaproteobacteria</taxon>
        <taxon>Sneathiellales</taxon>
        <taxon>Sneathiellaceae</taxon>
        <taxon>Sneathiella</taxon>
    </lineage>
</organism>
<gene>
    <name evidence="5" type="primary">ggt</name>
    <name evidence="5" type="ORF">NBZ79_17640</name>
</gene>
<comment type="subunit">
    <text evidence="4">This enzyme consists of two polypeptide chains, which are synthesized in precursor form from a single polypeptide.</text>
</comment>
<dbReference type="InterPro" id="IPR029055">
    <property type="entry name" value="Ntn_hydrolases_N"/>
</dbReference>
<dbReference type="SUPFAM" id="SSF56235">
    <property type="entry name" value="N-terminal nucleophile aminohydrolases (Ntn hydrolases)"/>
    <property type="match status" value="1"/>
</dbReference>
<dbReference type="PANTHER" id="PTHR43881:SF1">
    <property type="entry name" value="GAMMA-GLUTAMYLTRANSPEPTIDASE (AFU_ORTHOLOGUE AFUA_4G13580)"/>
    <property type="match status" value="1"/>
</dbReference>
<comment type="pathway">
    <text evidence="4">Sulfur metabolism; glutathione metabolism.</text>
</comment>
<protein>
    <recommendedName>
        <fullName evidence="4">Glutathione hydrolase proenzyme</fullName>
        <ecNumber evidence="4">2.3.2.2</ecNumber>
        <ecNumber evidence="4">3.4.19.13</ecNumber>
    </recommendedName>
    <component>
        <recommendedName>
            <fullName evidence="4">Glutathione hydrolase large chain</fullName>
        </recommendedName>
    </component>
    <component>
        <recommendedName>
            <fullName evidence="4">Glutathione hydrolase small chain</fullName>
        </recommendedName>
    </component>
</protein>
<comment type="similarity">
    <text evidence="4">Belongs to the gamma-glutamyltransferase family.</text>
</comment>
<evidence type="ECO:0000256" key="3">
    <source>
        <dbReference type="ARBA" id="ARBA00047417"/>
    </source>
</evidence>
<keyword evidence="6" id="KW-1185">Reference proteome</keyword>
<comment type="catalytic activity">
    <reaction evidence="1 4">
        <text>an S-substituted glutathione + H2O = an S-substituted L-cysteinylglycine + L-glutamate</text>
        <dbReference type="Rhea" id="RHEA:59468"/>
        <dbReference type="ChEBI" id="CHEBI:15377"/>
        <dbReference type="ChEBI" id="CHEBI:29985"/>
        <dbReference type="ChEBI" id="CHEBI:90779"/>
        <dbReference type="ChEBI" id="CHEBI:143103"/>
        <dbReference type="EC" id="3.4.19.13"/>
    </reaction>
</comment>
<dbReference type="PANTHER" id="PTHR43881">
    <property type="entry name" value="GAMMA-GLUTAMYLTRANSPEPTIDASE (AFU_ORTHOLOGUE AFUA_4G13580)"/>
    <property type="match status" value="1"/>
</dbReference>
<dbReference type="NCBIfam" id="TIGR00066">
    <property type="entry name" value="g_glut_trans"/>
    <property type="match status" value="1"/>
</dbReference>
<dbReference type="PRINTS" id="PR01210">
    <property type="entry name" value="GGTRANSPTASE"/>
</dbReference>
<dbReference type="Gene3D" id="1.10.246.130">
    <property type="match status" value="1"/>
</dbReference>
<dbReference type="Proteomes" id="UP001056291">
    <property type="component" value="Chromosome"/>
</dbReference>
<keyword evidence="4" id="KW-0378">Hydrolase</keyword>
<dbReference type="Gene3D" id="3.60.20.40">
    <property type="match status" value="1"/>
</dbReference>
<evidence type="ECO:0000256" key="4">
    <source>
        <dbReference type="RuleBase" id="RU368036"/>
    </source>
</evidence>
<keyword evidence="4 5" id="KW-0808">Transferase</keyword>
<dbReference type="GO" id="GO:0103068">
    <property type="term" value="F:leukotriene C4 gamma-glutamyl transferase activity"/>
    <property type="evidence" value="ECO:0007669"/>
    <property type="project" value="UniProtKB-EC"/>
</dbReference>
<evidence type="ECO:0000256" key="2">
    <source>
        <dbReference type="ARBA" id="ARBA00001089"/>
    </source>
</evidence>
<comment type="catalytic activity">
    <reaction evidence="2 4">
        <text>glutathione + H2O = L-cysteinylglycine + L-glutamate</text>
        <dbReference type="Rhea" id="RHEA:28807"/>
        <dbReference type="ChEBI" id="CHEBI:15377"/>
        <dbReference type="ChEBI" id="CHEBI:29985"/>
        <dbReference type="ChEBI" id="CHEBI:57925"/>
        <dbReference type="ChEBI" id="CHEBI:61694"/>
        <dbReference type="EC" id="3.4.19.13"/>
    </reaction>
</comment>
<dbReference type="InterPro" id="IPR043137">
    <property type="entry name" value="GGT_ssub_C"/>
</dbReference>
<dbReference type="EC" id="2.3.2.2" evidence="4"/>
<accession>A0ABY4W4D8</accession>
<dbReference type="InterPro" id="IPR000101">
    <property type="entry name" value="GGT_peptidase"/>
</dbReference>
<keyword evidence="4" id="KW-0317">Glutathione biosynthesis</keyword>